<dbReference type="Proteomes" id="UP001527202">
    <property type="component" value="Unassembled WGS sequence"/>
</dbReference>
<dbReference type="EMBL" id="JAMDMJ010000007">
    <property type="protein sequence ID" value="MCY9595312.1"/>
    <property type="molecule type" value="Genomic_DNA"/>
</dbReference>
<reference evidence="1 2" key="1">
    <citation type="submission" date="2022-05" db="EMBL/GenBank/DDBJ databases">
        <title>Genome Sequencing of Bee-Associated Microbes.</title>
        <authorList>
            <person name="Dunlap C."/>
        </authorList>
    </citation>
    <scope>NUCLEOTIDE SEQUENCE [LARGE SCALE GENOMIC DNA]</scope>
    <source>
        <strain evidence="1 2">NRRL B-23120</strain>
    </source>
</reference>
<dbReference type="RefSeq" id="WP_129112544.1">
    <property type="nucleotide sequence ID" value="NZ_CP026520.1"/>
</dbReference>
<dbReference type="GeneID" id="95378542"/>
<comment type="caution">
    <text evidence="1">The sequence shown here is derived from an EMBL/GenBank/DDBJ whole genome shotgun (WGS) entry which is preliminary data.</text>
</comment>
<accession>A0ABT4FE59</accession>
<proteinExistence type="predicted"/>
<evidence type="ECO:0000313" key="2">
    <source>
        <dbReference type="Proteomes" id="UP001527202"/>
    </source>
</evidence>
<sequence length="68" mass="7272">MRRAARCGSGDADAATASALLRRWRSHSASAATHSRFGCAVPAKTAAKQKQPLSSPGQGLFFLLRRIF</sequence>
<keyword evidence="2" id="KW-1185">Reference proteome</keyword>
<evidence type="ECO:0000313" key="1">
    <source>
        <dbReference type="EMBL" id="MCY9595312.1"/>
    </source>
</evidence>
<protein>
    <submittedName>
        <fullName evidence="1">Uncharacterized protein</fullName>
    </submittedName>
</protein>
<gene>
    <name evidence="1" type="ORF">M5X16_05935</name>
</gene>
<organism evidence="1 2">
    <name type="scientific">Paenibacillus chitinolyticus</name>
    <dbReference type="NCBI Taxonomy" id="79263"/>
    <lineage>
        <taxon>Bacteria</taxon>
        <taxon>Bacillati</taxon>
        <taxon>Bacillota</taxon>
        <taxon>Bacilli</taxon>
        <taxon>Bacillales</taxon>
        <taxon>Paenibacillaceae</taxon>
        <taxon>Paenibacillus</taxon>
    </lineage>
</organism>
<name>A0ABT4FE59_9BACL</name>